<dbReference type="Proteomes" id="UP000440041">
    <property type="component" value="Unassembled WGS sequence"/>
</dbReference>
<gene>
    <name evidence="1" type="ORF">DSM100238_1786</name>
</gene>
<evidence type="ECO:0000313" key="2">
    <source>
        <dbReference type="Proteomes" id="UP000440041"/>
    </source>
</evidence>
<dbReference type="AlphaFoldDB" id="A0A6A2V5Y9"/>
<organism evidence="1 2">
    <name type="scientific">Bifidobacterium apri</name>
    <dbReference type="NCBI Taxonomy" id="1769423"/>
    <lineage>
        <taxon>Bacteria</taxon>
        <taxon>Bacillati</taxon>
        <taxon>Actinomycetota</taxon>
        <taxon>Actinomycetes</taxon>
        <taxon>Bifidobacteriales</taxon>
        <taxon>Bifidobacteriaceae</taxon>
        <taxon>Bifidobacterium</taxon>
    </lineage>
</organism>
<proteinExistence type="predicted"/>
<evidence type="ECO:0000313" key="1">
    <source>
        <dbReference type="EMBL" id="KAB8292701.1"/>
    </source>
</evidence>
<dbReference type="EMBL" id="WBSO01000023">
    <property type="protein sequence ID" value="KAB8292701.1"/>
    <property type="molecule type" value="Genomic_DNA"/>
</dbReference>
<protein>
    <submittedName>
        <fullName evidence="1">Uncharacterized protein</fullName>
    </submittedName>
</protein>
<keyword evidence="2" id="KW-1185">Reference proteome</keyword>
<reference evidence="1 2" key="1">
    <citation type="submission" date="2019-09" db="EMBL/GenBank/DDBJ databases">
        <title>Characterization of the phylogenetic diversity of two novel species belonging to the genus Bifidobacterium: Bifidobacterium cebidarum sp. nov. and Bifidobacterium leontopitheci sp. nov.</title>
        <authorList>
            <person name="Lugli G.A."/>
            <person name="Duranti S."/>
            <person name="Milani C."/>
            <person name="Turroni F."/>
            <person name="Ventura M."/>
        </authorList>
    </citation>
    <scope>NUCLEOTIDE SEQUENCE [LARGE SCALE GENOMIC DNA]</scope>
    <source>
        <strain evidence="1 2">DSM 100238</strain>
    </source>
</reference>
<accession>A0A6A2V5Y9</accession>
<sequence>MKTVIDMLLDSVCGEIEHSLRAYTIEHAELVGRPRYILPDGTLVSGTAWEHWMWTRREPDMAFRWGCYVLWSNAGRCATIPLFVDSCLAQDFWTAVEYALTHSLGGVRFAPGVSHLQLSKELL</sequence>
<name>A0A6A2V5Y9_9BIFI</name>
<comment type="caution">
    <text evidence="1">The sequence shown here is derived from an EMBL/GenBank/DDBJ whole genome shotgun (WGS) entry which is preliminary data.</text>
</comment>